<proteinExistence type="predicted"/>
<gene>
    <name evidence="6" type="ORF">LSALG_LOCUS37875</name>
</gene>
<dbReference type="AlphaFoldDB" id="A0AA35ZVM6"/>
<feature type="region of interest" description="Disordered" evidence="4">
    <location>
        <begin position="62"/>
        <end position="81"/>
    </location>
</feature>
<dbReference type="CDD" id="cd02947">
    <property type="entry name" value="TRX_family"/>
    <property type="match status" value="1"/>
</dbReference>
<keyword evidence="1" id="KW-0813">Transport</keyword>
<accession>A0AA35ZVM6</accession>
<dbReference type="PANTHER" id="PTHR10438:SF405">
    <property type="entry name" value="THIOREDOXIN DOMAIN-CONTAINING PROTEIN"/>
    <property type="match status" value="1"/>
</dbReference>
<dbReference type="InterPro" id="IPR050620">
    <property type="entry name" value="Thioredoxin_H-type-like"/>
</dbReference>
<feature type="domain" description="Thioredoxin" evidence="5">
    <location>
        <begin position="73"/>
        <end position="199"/>
    </location>
</feature>
<dbReference type="InterPro" id="IPR013766">
    <property type="entry name" value="Thioredoxin_domain"/>
</dbReference>
<protein>
    <recommendedName>
        <fullName evidence="5">Thioredoxin domain-containing protein</fullName>
    </recommendedName>
</protein>
<dbReference type="Gene3D" id="3.40.30.10">
    <property type="entry name" value="Glutaredoxin"/>
    <property type="match status" value="1"/>
</dbReference>
<evidence type="ECO:0000256" key="3">
    <source>
        <dbReference type="ARBA" id="ARBA00023284"/>
    </source>
</evidence>
<evidence type="ECO:0000256" key="4">
    <source>
        <dbReference type="SAM" id="MobiDB-lite"/>
    </source>
</evidence>
<reference evidence="6" key="1">
    <citation type="submission" date="2023-04" db="EMBL/GenBank/DDBJ databases">
        <authorList>
            <person name="Vijverberg K."/>
            <person name="Xiong W."/>
            <person name="Schranz E."/>
        </authorList>
    </citation>
    <scope>NUCLEOTIDE SEQUENCE</scope>
</reference>
<keyword evidence="2" id="KW-1015">Disulfide bond</keyword>
<dbReference type="EMBL" id="OX465084">
    <property type="protein sequence ID" value="CAI9299149.1"/>
    <property type="molecule type" value="Genomic_DNA"/>
</dbReference>
<dbReference type="PANTHER" id="PTHR10438">
    <property type="entry name" value="THIOREDOXIN"/>
    <property type="match status" value="1"/>
</dbReference>
<evidence type="ECO:0000256" key="1">
    <source>
        <dbReference type="ARBA" id="ARBA00022982"/>
    </source>
</evidence>
<dbReference type="FunFam" id="3.40.30.10:FF:000245">
    <property type="entry name" value="Thioredoxin"/>
    <property type="match status" value="1"/>
</dbReference>
<dbReference type="Pfam" id="PF26130">
    <property type="entry name" value="PB1-like"/>
    <property type="match status" value="1"/>
</dbReference>
<feature type="compositionally biased region" description="Polar residues" evidence="4">
    <location>
        <begin position="62"/>
        <end position="80"/>
    </location>
</feature>
<dbReference type="PROSITE" id="PS51352">
    <property type="entry name" value="THIOREDOXIN_2"/>
    <property type="match status" value="1"/>
</dbReference>
<dbReference type="InterPro" id="IPR058594">
    <property type="entry name" value="PB1-like_dom_pln"/>
</dbReference>
<evidence type="ECO:0000259" key="5">
    <source>
        <dbReference type="PROSITE" id="PS51352"/>
    </source>
</evidence>
<name>A0AA35ZVM6_LACSI</name>
<evidence type="ECO:0000256" key="2">
    <source>
        <dbReference type="ARBA" id="ARBA00023157"/>
    </source>
</evidence>
<organism evidence="6 7">
    <name type="scientific">Lactuca saligna</name>
    <name type="common">Willowleaf lettuce</name>
    <dbReference type="NCBI Taxonomy" id="75948"/>
    <lineage>
        <taxon>Eukaryota</taxon>
        <taxon>Viridiplantae</taxon>
        <taxon>Streptophyta</taxon>
        <taxon>Embryophyta</taxon>
        <taxon>Tracheophyta</taxon>
        <taxon>Spermatophyta</taxon>
        <taxon>Magnoliopsida</taxon>
        <taxon>eudicotyledons</taxon>
        <taxon>Gunneridae</taxon>
        <taxon>Pentapetalae</taxon>
        <taxon>asterids</taxon>
        <taxon>campanulids</taxon>
        <taxon>Asterales</taxon>
        <taxon>Asteraceae</taxon>
        <taxon>Cichorioideae</taxon>
        <taxon>Cichorieae</taxon>
        <taxon>Lactucinae</taxon>
        <taxon>Lactuca</taxon>
    </lineage>
</organism>
<evidence type="ECO:0000313" key="7">
    <source>
        <dbReference type="Proteomes" id="UP001177003"/>
    </source>
</evidence>
<keyword evidence="3" id="KW-0676">Redox-active center</keyword>
<dbReference type="Pfam" id="PF00085">
    <property type="entry name" value="Thioredoxin"/>
    <property type="match status" value="1"/>
</dbReference>
<dbReference type="SUPFAM" id="SSF52833">
    <property type="entry name" value="Thioredoxin-like"/>
    <property type="match status" value="1"/>
</dbReference>
<evidence type="ECO:0000313" key="6">
    <source>
        <dbReference type="EMBL" id="CAI9299149.1"/>
    </source>
</evidence>
<keyword evidence="7" id="KW-1185">Reference proteome</keyword>
<sequence>MRGIFAIRRMVRNGVYCGSICSSIGEIASVSSSNPATIPYSYSCSFSSVTKPSWSIPISKFQSGQQPSNRNHCSSPSSAGGSRVVTVESEAEFNTLLRKIQDESLPAVFYFTAVWCGPCRFVSPLIGELSEKYTNVTTYKIDIDQEGMGDALAKLNISAVPTLHFFQGGKKVSEIVGADVKLLKTTMEDLYKGLEYDVSPLWVFGLSSVFKEMESEGYPTIFTIELHHGGRFTKFSGISYIKGKLDHVDLVDMDEFSVHELDEVMLKLGYEVPPVIYYHYQLPTGDLEFGLRALGNDIDVLSLAQYIEHHKIIKVYTEHNETKLLTYFMSPRVKPRVIIEEIADDVPTATVGDQDVPNLELCLVRYETPEYNSNRRLRLVEGSQSCSKKLCFNLEHIAIVGDQDAHIEIGNEGANISEQGAAVGDQDAHVEIGNDGANISD</sequence>
<dbReference type="Proteomes" id="UP001177003">
    <property type="component" value="Chromosome 8"/>
</dbReference>
<keyword evidence="1" id="KW-0249">Electron transport</keyword>
<dbReference type="InterPro" id="IPR036249">
    <property type="entry name" value="Thioredoxin-like_sf"/>
</dbReference>